<organism evidence="1 2">
    <name type="scientific">Rhodotorula graminis (strain WP1)</name>
    <dbReference type="NCBI Taxonomy" id="578459"/>
    <lineage>
        <taxon>Eukaryota</taxon>
        <taxon>Fungi</taxon>
        <taxon>Dikarya</taxon>
        <taxon>Basidiomycota</taxon>
        <taxon>Pucciniomycotina</taxon>
        <taxon>Microbotryomycetes</taxon>
        <taxon>Sporidiobolales</taxon>
        <taxon>Sporidiobolaceae</taxon>
        <taxon>Rhodotorula</taxon>
    </lineage>
</organism>
<dbReference type="EMBL" id="KQ474076">
    <property type="protein sequence ID" value="KPV76457.1"/>
    <property type="molecule type" value="Genomic_DNA"/>
</dbReference>
<proteinExistence type="predicted"/>
<keyword evidence="2" id="KW-1185">Reference proteome</keyword>
<accession>A0A194S796</accession>
<dbReference type="RefSeq" id="XP_018272506.1">
    <property type="nucleotide sequence ID" value="XM_018416349.1"/>
</dbReference>
<sequence length="62" mass="6304">MATAPISVAAAALTDPHDVVISSAVGSLFDLYHDGIGSLFAATELSIVIGMSNLRKLTCLAS</sequence>
<evidence type="ECO:0000313" key="2">
    <source>
        <dbReference type="Proteomes" id="UP000053890"/>
    </source>
</evidence>
<name>A0A194S796_RHOGW</name>
<dbReference type="AlphaFoldDB" id="A0A194S796"/>
<protein>
    <submittedName>
        <fullName evidence="1">Uncharacterized protein</fullName>
    </submittedName>
</protein>
<evidence type="ECO:0000313" key="1">
    <source>
        <dbReference type="EMBL" id="KPV76457.1"/>
    </source>
</evidence>
<dbReference type="Proteomes" id="UP000053890">
    <property type="component" value="Unassembled WGS sequence"/>
</dbReference>
<gene>
    <name evidence="1" type="ORF">RHOBADRAFT_52463</name>
</gene>
<dbReference type="GeneID" id="28976797"/>
<reference evidence="1 2" key="1">
    <citation type="journal article" date="2015" name="Front. Microbiol.">
        <title>Genome sequence of the plant growth promoting endophytic yeast Rhodotorula graminis WP1.</title>
        <authorList>
            <person name="Firrincieli A."/>
            <person name="Otillar R."/>
            <person name="Salamov A."/>
            <person name="Schmutz J."/>
            <person name="Khan Z."/>
            <person name="Redman R.S."/>
            <person name="Fleck N.D."/>
            <person name="Lindquist E."/>
            <person name="Grigoriev I.V."/>
            <person name="Doty S.L."/>
        </authorList>
    </citation>
    <scope>NUCLEOTIDE SEQUENCE [LARGE SCALE GENOMIC DNA]</scope>
    <source>
        <strain evidence="1 2">WP1</strain>
    </source>
</reference>